<keyword evidence="11" id="KW-1185">Reference proteome</keyword>
<dbReference type="Pfam" id="PF00265">
    <property type="entry name" value="TK"/>
    <property type="match status" value="1"/>
</dbReference>
<reference evidence="11" key="1">
    <citation type="journal article" date="2019" name="Int. J. Syst. Evol. Microbiol.">
        <title>The Global Catalogue of Microorganisms (GCM) 10K type strain sequencing project: providing services to taxonomists for standard genome sequencing and annotation.</title>
        <authorList>
            <consortium name="The Broad Institute Genomics Platform"/>
            <consortium name="The Broad Institute Genome Sequencing Center for Infectious Disease"/>
            <person name="Wu L."/>
            <person name="Ma J."/>
        </authorList>
    </citation>
    <scope>NUCLEOTIDE SEQUENCE [LARGE SCALE GENOMIC DNA]</scope>
    <source>
        <strain evidence="11">2803GPT1-18</strain>
    </source>
</reference>
<evidence type="ECO:0000256" key="6">
    <source>
        <dbReference type="ARBA" id="ARBA00022777"/>
    </source>
</evidence>
<dbReference type="Proteomes" id="UP001595788">
    <property type="component" value="Unassembled WGS sequence"/>
</dbReference>
<evidence type="ECO:0000256" key="9">
    <source>
        <dbReference type="RuleBase" id="RU004165"/>
    </source>
</evidence>
<evidence type="ECO:0000313" key="11">
    <source>
        <dbReference type="Proteomes" id="UP001595788"/>
    </source>
</evidence>
<dbReference type="SUPFAM" id="SSF57716">
    <property type="entry name" value="Glucocorticoid receptor-like (DNA-binding domain)"/>
    <property type="match status" value="1"/>
</dbReference>
<dbReference type="PANTHER" id="PTHR11441:SF0">
    <property type="entry name" value="THYMIDINE KINASE, CYTOSOLIC"/>
    <property type="match status" value="1"/>
</dbReference>
<evidence type="ECO:0000256" key="3">
    <source>
        <dbReference type="ARBA" id="ARBA00022634"/>
    </source>
</evidence>
<comment type="similarity">
    <text evidence="1 9">Belongs to the thymidine kinase family.</text>
</comment>
<organism evidence="10 11">
    <name type="scientific">Micromonospora mangrovi</name>
    <dbReference type="NCBI Taxonomy" id="1182597"/>
    <lineage>
        <taxon>Bacteria</taxon>
        <taxon>Bacillati</taxon>
        <taxon>Actinomycetota</taxon>
        <taxon>Actinomycetes</taxon>
        <taxon>Micromonosporales</taxon>
        <taxon>Micromonosporaceae</taxon>
        <taxon>Micromonospora</taxon>
    </lineage>
</organism>
<keyword evidence="3 8" id="KW-0237">DNA synthesis</keyword>
<evidence type="ECO:0000256" key="5">
    <source>
        <dbReference type="ARBA" id="ARBA00022741"/>
    </source>
</evidence>
<evidence type="ECO:0000256" key="1">
    <source>
        <dbReference type="ARBA" id="ARBA00007587"/>
    </source>
</evidence>
<evidence type="ECO:0000313" key="10">
    <source>
        <dbReference type="EMBL" id="MFC4149746.1"/>
    </source>
</evidence>
<dbReference type="RefSeq" id="WP_377522630.1">
    <property type="nucleotide sequence ID" value="NZ_JBHSBT010000018.1"/>
</dbReference>
<keyword evidence="6 8" id="KW-0418">Kinase</keyword>
<comment type="caution">
    <text evidence="10">The sequence shown here is derived from an EMBL/GenBank/DDBJ whole genome shotgun (WGS) entry which is preliminary data.</text>
</comment>
<dbReference type="InterPro" id="IPR001267">
    <property type="entry name" value="Thymidine_kinase"/>
</dbReference>
<gene>
    <name evidence="10" type="ORF">ACFO0M_26150</name>
</gene>
<keyword evidence="7 8" id="KW-0067">ATP-binding</keyword>
<dbReference type="Gene3D" id="3.40.50.300">
    <property type="entry name" value="P-loop containing nucleotide triphosphate hydrolases"/>
    <property type="match status" value="1"/>
</dbReference>
<dbReference type="GO" id="GO:0004797">
    <property type="term" value="F:thymidine kinase activity"/>
    <property type="evidence" value="ECO:0007669"/>
    <property type="project" value="UniProtKB-EC"/>
</dbReference>
<evidence type="ECO:0000256" key="4">
    <source>
        <dbReference type="ARBA" id="ARBA00022679"/>
    </source>
</evidence>
<dbReference type="NCBIfam" id="NF003297">
    <property type="entry name" value="PRK04296.1-2"/>
    <property type="match status" value="1"/>
</dbReference>
<dbReference type="PIRSF" id="PIRSF035805">
    <property type="entry name" value="TK_cell"/>
    <property type="match status" value="1"/>
</dbReference>
<dbReference type="InterPro" id="IPR027417">
    <property type="entry name" value="P-loop_NTPase"/>
</dbReference>
<protein>
    <recommendedName>
        <fullName evidence="2 8">Thymidine kinase</fullName>
        <ecNumber evidence="2 8">2.7.1.21</ecNumber>
    </recommendedName>
</protein>
<accession>A0ABV8MFJ2</accession>
<evidence type="ECO:0000256" key="2">
    <source>
        <dbReference type="ARBA" id="ARBA00012118"/>
    </source>
</evidence>
<sequence>MTDDAAAAPICLARPLLPGPDDTRTGCAAARGLDGRPLHAAALKFFWGPMDCGKSTMALQMNYNHARQGRRGLVTTRIDRSLGPQVTTRIGLAHAAIEVTDGLDLRDLVRDAWADGVRVDYLICDEASFYDLEHVEQMAELVDHYDVDVYAFGLATDFRSSLFPAAQRLFELADSVARIQVEVLCWCGREGLLNARVVDGRVVREGAQVVIGDTVDTADVRYQVLCRRHYRAGDLGPRD</sequence>
<evidence type="ECO:0000256" key="8">
    <source>
        <dbReference type="RuleBase" id="RU000544"/>
    </source>
</evidence>
<dbReference type="PANTHER" id="PTHR11441">
    <property type="entry name" value="THYMIDINE KINASE"/>
    <property type="match status" value="1"/>
</dbReference>
<name>A0ABV8MFJ2_9ACTN</name>
<comment type="catalytic activity">
    <reaction evidence="8">
        <text>thymidine + ATP = dTMP + ADP + H(+)</text>
        <dbReference type="Rhea" id="RHEA:19129"/>
        <dbReference type="ChEBI" id="CHEBI:15378"/>
        <dbReference type="ChEBI" id="CHEBI:17748"/>
        <dbReference type="ChEBI" id="CHEBI:30616"/>
        <dbReference type="ChEBI" id="CHEBI:63528"/>
        <dbReference type="ChEBI" id="CHEBI:456216"/>
        <dbReference type="EC" id="2.7.1.21"/>
    </reaction>
</comment>
<dbReference type="SUPFAM" id="SSF52540">
    <property type="entry name" value="P-loop containing nucleoside triphosphate hydrolases"/>
    <property type="match status" value="1"/>
</dbReference>
<keyword evidence="5 8" id="KW-0547">Nucleotide-binding</keyword>
<dbReference type="EMBL" id="JBHSBT010000018">
    <property type="protein sequence ID" value="MFC4149746.1"/>
    <property type="molecule type" value="Genomic_DNA"/>
</dbReference>
<proteinExistence type="inferred from homology"/>
<keyword evidence="4 8" id="KW-0808">Transferase</keyword>
<dbReference type="EC" id="2.7.1.21" evidence="2 8"/>
<evidence type="ECO:0000256" key="7">
    <source>
        <dbReference type="ARBA" id="ARBA00022840"/>
    </source>
</evidence>